<protein>
    <recommendedName>
        <fullName evidence="6">FYVE-type domain-containing protein</fullName>
    </recommendedName>
</protein>
<keyword evidence="3" id="KW-0862">Zinc</keyword>
<feature type="domain" description="FYVE-type" evidence="6">
    <location>
        <begin position="210"/>
        <end position="268"/>
    </location>
</feature>
<evidence type="ECO:0000256" key="1">
    <source>
        <dbReference type="ARBA" id="ARBA00022723"/>
    </source>
</evidence>
<feature type="coiled-coil region" evidence="5">
    <location>
        <begin position="16"/>
        <end position="43"/>
    </location>
</feature>
<keyword evidence="2 4" id="KW-0863">Zinc-finger</keyword>
<dbReference type="PANTHER" id="PTHR23164">
    <property type="entry name" value="EARLY ENDOSOME ANTIGEN 1"/>
    <property type="match status" value="1"/>
</dbReference>
<reference evidence="8" key="1">
    <citation type="journal article" date="2015" name="Nat. Genet.">
        <title>The genome and transcriptome of the zoonotic hookworm Ancylostoma ceylanicum identify infection-specific gene families.</title>
        <authorList>
            <person name="Schwarz E.M."/>
            <person name="Hu Y."/>
            <person name="Antoshechkin I."/>
            <person name="Miller M.M."/>
            <person name="Sternberg P.W."/>
            <person name="Aroian R.V."/>
        </authorList>
    </citation>
    <scope>NUCLEOTIDE SEQUENCE</scope>
    <source>
        <strain evidence="8">HY135</strain>
    </source>
</reference>
<dbReference type="Gene3D" id="1.20.5.390">
    <property type="entry name" value="L1 transposable element, trimerization domain"/>
    <property type="match status" value="1"/>
</dbReference>
<dbReference type="SMART" id="SM00064">
    <property type="entry name" value="FYVE"/>
    <property type="match status" value="1"/>
</dbReference>
<dbReference type="OrthoDB" id="79871at2759"/>
<dbReference type="SUPFAM" id="SSF69979">
    <property type="entry name" value="Eea1 homodimerisation domain"/>
    <property type="match status" value="1"/>
</dbReference>
<feature type="coiled-coil region" evidence="5">
    <location>
        <begin position="94"/>
        <end position="156"/>
    </location>
</feature>
<gene>
    <name evidence="7" type="primary">Acey_s0114.g452</name>
    <name evidence="7" type="synonym">Acey-eea-1</name>
    <name evidence="7" type="ORF">Y032_0114g452</name>
</gene>
<keyword evidence="5" id="KW-0175">Coiled coil</keyword>
<dbReference type="GO" id="GO:0006897">
    <property type="term" value="P:endocytosis"/>
    <property type="evidence" value="ECO:0007669"/>
    <property type="project" value="TreeGrafter"/>
</dbReference>
<evidence type="ECO:0000256" key="2">
    <source>
        <dbReference type="ARBA" id="ARBA00022771"/>
    </source>
</evidence>
<sequence length="270" mass="30078">MSTNVPVDPLQILFVLQVSSETMQQLQAEVDLLRDSVLAKEEELTNVKGRCAQFEQLSKDIQFSMDRELSAKSAEIERLLSSAAEVESAVAAKEAALSEEISALKRSIKAIQSELDEQVRLSAESAKTAEELTSANMDLTKKVASWEEEKNALIERCLNTESDLDFERDRALENKRRFDEALSAMHELGRANQSLQMDISKHTSRTWLDDSAAVNCTSCGKVFSLTVRKHHCRVCGLIFCAPCSSKTAQIASHKNPVRVCDSCHTEVQNR</sequence>
<dbReference type="AlphaFoldDB" id="A0A016TD67"/>
<dbReference type="Pfam" id="PF01363">
    <property type="entry name" value="FYVE"/>
    <property type="match status" value="1"/>
</dbReference>
<evidence type="ECO:0000256" key="3">
    <source>
        <dbReference type="ARBA" id="ARBA00022833"/>
    </source>
</evidence>
<evidence type="ECO:0000256" key="4">
    <source>
        <dbReference type="PROSITE-ProRule" id="PRU00091"/>
    </source>
</evidence>
<dbReference type="GO" id="GO:0008270">
    <property type="term" value="F:zinc ion binding"/>
    <property type="evidence" value="ECO:0007669"/>
    <property type="project" value="UniProtKB-KW"/>
</dbReference>
<keyword evidence="8" id="KW-1185">Reference proteome</keyword>
<dbReference type="PANTHER" id="PTHR23164:SF30">
    <property type="entry name" value="EARLY ENDOSOME ANTIGEN 1"/>
    <property type="match status" value="1"/>
</dbReference>
<organism evidence="7 8">
    <name type="scientific">Ancylostoma ceylanicum</name>
    <dbReference type="NCBI Taxonomy" id="53326"/>
    <lineage>
        <taxon>Eukaryota</taxon>
        <taxon>Metazoa</taxon>
        <taxon>Ecdysozoa</taxon>
        <taxon>Nematoda</taxon>
        <taxon>Chromadorea</taxon>
        <taxon>Rhabditida</taxon>
        <taxon>Rhabditina</taxon>
        <taxon>Rhabditomorpha</taxon>
        <taxon>Strongyloidea</taxon>
        <taxon>Ancylostomatidae</taxon>
        <taxon>Ancylostomatinae</taxon>
        <taxon>Ancylostoma</taxon>
    </lineage>
</organism>
<dbReference type="Proteomes" id="UP000024635">
    <property type="component" value="Unassembled WGS sequence"/>
</dbReference>
<keyword evidence="1" id="KW-0479">Metal-binding</keyword>
<dbReference type="PROSITE" id="PS50178">
    <property type="entry name" value="ZF_FYVE"/>
    <property type="match status" value="1"/>
</dbReference>
<dbReference type="InterPro" id="IPR017455">
    <property type="entry name" value="Znf_FYVE-rel"/>
</dbReference>
<evidence type="ECO:0000313" key="8">
    <source>
        <dbReference type="Proteomes" id="UP000024635"/>
    </source>
</evidence>
<dbReference type="InterPro" id="IPR013083">
    <property type="entry name" value="Znf_RING/FYVE/PHD"/>
</dbReference>
<evidence type="ECO:0000256" key="5">
    <source>
        <dbReference type="SAM" id="Coils"/>
    </source>
</evidence>
<dbReference type="EMBL" id="JARK01001450">
    <property type="protein sequence ID" value="EYC00646.1"/>
    <property type="molecule type" value="Genomic_DNA"/>
</dbReference>
<evidence type="ECO:0000313" key="7">
    <source>
        <dbReference type="EMBL" id="EYC00646.1"/>
    </source>
</evidence>
<comment type="caution">
    <text evidence="7">The sequence shown here is derived from an EMBL/GenBank/DDBJ whole genome shotgun (WGS) entry which is preliminary data.</text>
</comment>
<accession>A0A016TD67</accession>
<dbReference type="Gene3D" id="3.30.40.10">
    <property type="entry name" value="Zinc/RING finger domain, C3HC4 (zinc finger)"/>
    <property type="match status" value="1"/>
</dbReference>
<dbReference type="GO" id="GO:0005545">
    <property type="term" value="F:1-phosphatidylinositol binding"/>
    <property type="evidence" value="ECO:0007669"/>
    <property type="project" value="TreeGrafter"/>
</dbReference>
<dbReference type="CDD" id="cd15730">
    <property type="entry name" value="FYVE_EEA1"/>
    <property type="match status" value="1"/>
</dbReference>
<evidence type="ECO:0000259" key="6">
    <source>
        <dbReference type="PROSITE" id="PS50178"/>
    </source>
</evidence>
<dbReference type="SUPFAM" id="SSF57903">
    <property type="entry name" value="FYVE/PHD zinc finger"/>
    <property type="match status" value="1"/>
</dbReference>
<proteinExistence type="predicted"/>
<dbReference type="InterPro" id="IPR011011">
    <property type="entry name" value="Znf_FYVE_PHD"/>
</dbReference>
<dbReference type="GO" id="GO:0005769">
    <property type="term" value="C:early endosome"/>
    <property type="evidence" value="ECO:0007669"/>
    <property type="project" value="TreeGrafter"/>
</dbReference>
<dbReference type="InterPro" id="IPR000306">
    <property type="entry name" value="Znf_FYVE"/>
</dbReference>
<name>A0A016TD67_9BILA</name>